<dbReference type="OrthoDB" id="3693176at2"/>
<keyword evidence="2" id="KW-1185">Reference proteome</keyword>
<dbReference type="EMBL" id="VAWE01000001">
    <property type="protein sequence ID" value="TLQ42242.1"/>
    <property type="molecule type" value="Genomic_DNA"/>
</dbReference>
<accession>A0A5R9DZT8</accession>
<protein>
    <submittedName>
        <fullName evidence="1">Uncharacterized protein</fullName>
    </submittedName>
</protein>
<reference evidence="1 2" key="1">
    <citation type="submission" date="2019-05" db="EMBL/GenBank/DDBJ databases">
        <title>Streptomyces marianii sp. nov., a novel marine actinomycete from southern coast of India.</title>
        <authorList>
            <person name="Iniyan A.M."/>
            <person name="Wink J."/>
            <person name="Ramprasad E."/>
            <person name="Ramana C.V."/>
            <person name="Bunk B."/>
            <person name="Sproer C."/>
            <person name="Joseph F.-J.R.S."/>
            <person name="Vincent S.G.P."/>
        </authorList>
    </citation>
    <scope>NUCLEOTIDE SEQUENCE [LARGE SCALE GENOMIC DNA]</scope>
    <source>
        <strain evidence="1 2">ICN19</strain>
    </source>
</reference>
<sequence length="127" mass="13839">MTVYEVGQWIDRGRVWWGSEGWCEHCTHAWCERDRGPVTPDRVRTALLRAHGPVRLGLADARSGLVPVLRALRMTGDLTVAEARARADEPSGPGLFGTRVEMEFLALALRDRGVAVVVECSGGLGAT</sequence>
<comment type="caution">
    <text evidence="1">The sequence shown here is derived from an EMBL/GenBank/DDBJ whole genome shotgun (WGS) entry which is preliminary data.</text>
</comment>
<gene>
    <name evidence="1" type="ORF">FEF34_02450</name>
</gene>
<dbReference type="RefSeq" id="WP_138051652.1">
    <property type="nucleotide sequence ID" value="NZ_VAWE01000001.1"/>
</dbReference>
<name>A0A5R9DZT8_9ACTN</name>
<organism evidence="1 2">
    <name type="scientific">Streptomyces marianii</name>
    <dbReference type="NCBI Taxonomy" id="1817406"/>
    <lineage>
        <taxon>Bacteria</taxon>
        <taxon>Bacillati</taxon>
        <taxon>Actinomycetota</taxon>
        <taxon>Actinomycetes</taxon>
        <taxon>Kitasatosporales</taxon>
        <taxon>Streptomycetaceae</taxon>
        <taxon>Streptomyces</taxon>
    </lineage>
</organism>
<evidence type="ECO:0000313" key="2">
    <source>
        <dbReference type="Proteomes" id="UP000305921"/>
    </source>
</evidence>
<proteinExistence type="predicted"/>
<dbReference type="AlphaFoldDB" id="A0A5R9DZT8"/>
<evidence type="ECO:0000313" key="1">
    <source>
        <dbReference type="EMBL" id="TLQ42242.1"/>
    </source>
</evidence>
<dbReference type="Proteomes" id="UP000305921">
    <property type="component" value="Unassembled WGS sequence"/>
</dbReference>